<dbReference type="RefSeq" id="WP_024061335.1">
    <property type="nucleotide sequence ID" value="NZ_CACRUG010000005.1"/>
</dbReference>
<gene>
    <name evidence="2" type="primary">yhaH_2</name>
    <name evidence="2" type="ORF">VPLFYP99_01142</name>
</gene>
<dbReference type="InterPro" id="IPR008523">
    <property type="entry name" value="DUF805"/>
</dbReference>
<reference evidence="2" key="1">
    <citation type="submission" date="2019-11" db="EMBL/GenBank/DDBJ databases">
        <authorList>
            <person name="Feng L."/>
        </authorList>
    </citation>
    <scope>NUCLEOTIDE SEQUENCE</scope>
    <source>
        <strain evidence="2">VparvulaLFYP99</strain>
    </source>
</reference>
<feature type="transmembrane region" description="Helical" evidence="1">
    <location>
        <begin position="96"/>
        <end position="115"/>
    </location>
</feature>
<evidence type="ECO:0000313" key="2">
    <source>
        <dbReference type="EMBL" id="VYT76785.1"/>
    </source>
</evidence>
<dbReference type="AlphaFoldDB" id="A0A6N2ZAX6"/>
<proteinExistence type="predicted"/>
<keyword evidence="1" id="KW-0472">Membrane</keyword>
<sequence>MTDLSIKNLSYVDNFKHTIMGNYANFKGRASRSEYWRFYGITIVIAGIFNVLSALVMDTALASVVGLISIVYNLAILLPSIGLAARRLHDIGKSGWMLLISLIPFGIIYVIYLLAQKGDEGDNQYGSPMSYEVITAEEAARTGLKETPTDDMDRKFMYVCIAIIILELILMSAI</sequence>
<name>A0A6N2ZAX6_VEIPA</name>
<organism evidence="2">
    <name type="scientific">Veillonella parvula</name>
    <name type="common">Staphylococcus parvulus</name>
    <dbReference type="NCBI Taxonomy" id="29466"/>
    <lineage>
        <taxon>Bacteria</taxon>
        <taxon>Bacillati</taxon>
        <taxon>Bacillota</taxon>
        <taxon>Negativicutes</taxon>
        <taxon>Veillonellales</taxon>
        <taxon>Veillonellaceae</taxon>
        <taxon>Veillonella</taxon>
    </lineage>
</organism>
<dbReference type="Pfam" id="PF05656">
    <property type="entry name" value="DUF805"/>
    <property type="match status" value="1"/>
</dbReference>
<feature type="transmembrane region" description="Helical" evidence="1">
    <location>
        <begin position="156"/>
        <end position="173"/>
    </location>
</feature>
<keyword evidence="1" id="KW-0812">Transmembrane</keyword>
<evidence type="ECO:0000256" key="1">
    <source>
        <dbReference type="SAM" id="Phobius"/>
    </source>
</evidence>
<protein>
    <submittedName>
        <fullName evidence="2">Inner membrane protein YhaH</fullName>
    </submittedName>
</protein>
<dbReference type="GO" id="GO:0005886">
    <property type="term" value="C:plasma membrane"/>
    <property type="evidence" value="ECO:0007669"/>
    <property type="project" value="TreeGrafter"/>
</dbReference>
<keyword evidence="1" id="KW-1133">Transmembrane helix</keyword>
<dbReference type="EMBL" id="CACRUG010000005">
    <property type="protein sequence ID" value="VYT76785.1"/>
    <property type="molecule type" value="Genomic_DNA"/>
</dbReference>
<dbReference type="PANTHER" id="PTHR34980">
    <property type="entry name" value="INNER MEMBRANE PROTEIN-RELATED-RELATED"/>
    <property type="match status" value="1"/>
</dbReference>
<accession>A0A6N2ZAX6</accession>
<feature type="transmembrane region" description="Helical" evidence="1">
    <location>
        <begin position="61"/>
        <end position="84"/>
    </location>
</feature>
<dbReference type="PANTHER" id="PTHR34980:SF2">
    <property type="entry name" value="INNER MEMBRANE PROTEIN YHAH-RELATED"/>
    <property type="match status" value="1"/>
</dbReference>
<feature type="transmembrane region" description="Helical" evidence="1">
    <location>
        <begin position="36"/>
        <end position="55"/>
    </location>
</feature>